<dbReference type="PANTHER" id="PTHR31541:SF60">
    <property type="entry name" value="TF-B3 DOMAIN-CONTAINING PROTEIN"/>
    <property type="match status" value="1"/>
</dbReference>
<keyword evidence="3" id="KW-0238">DNA-binding</keyword>
<keyword evidence="7" id="KW-1185">Reference proteome</keyword>
<organism evidence="6 7">
    <name type="scientific">Lactuca saligna</name>
    <name type="common">Willowleaf lettuce</name>
    <dbReference type="NCBI Taxonomy" id="75948"/>
    <lineage>
        <taxon>Eukaryota</taxon>
        <taxon>Viridiplantae</taxon>
        <taxon>Streptophyta</taxon>
        <taxon>Embryophyta</taxon>
        <taxon>Tracheophyta</taxon>
        <taxon>Spermatophyta</taxon>
        <taxon>Magnoliopsida</taxon>
        <taxon>eudicotyledons</taxon>
        <taxon>Gunneridae</taxon>
        <taxon>Pentapetalae</taxon>
        <taxon>asterids</taxon>
        <taxon>campanulids</taxon>
        <taxon>Asterales</taxon>
        <taxon>Asteraceae</taxon>
        <taxon>Cichorioideae</taxon>
        <taxon>Cichorieae</taxon>
        <taxon>Lactucinae</taxon>
        <taxon>Lactuca</taxon>
    </lineage>
</organism>
<gene>
    <name evidence="6" type="ORF">LSALG_LOCUS18546</name>
</gene>
<evidence type="ECO:0000313" key="7">
    <source>
        <dbReference type="Proteomes" id="UP001177003"/>
    </source>
</evidence>
<dbReference type="Proteomes" id="UP001177003">
    <property type="component" value="Chromosome 4"/>
</dbReference>
<accession>A0AA35YRB9</accession>
<dbReference type="AlphaFoldDB" id="A0AA35YRB9"/>
<evidence type="ECO:0000313" key="6">
    <source>
        <dbReference type="EMBL" id="CAI9278699.1"/>
    </source>
</evidence>
<evidence type="ECO:0008006" key="8">
    <source>
        <dbReference type="Google" id="ProtNLM"/>
    </source>
</evidence>
<evidence type="ECO:0000256" key="2">
    <source>
        <dbReference type="ARBA" id="ARBA00023015"/>
    </source>
</evidence>
<evidence type="ECO:0000256" key="5">
    <source>
        <dbReference type="ARBA" id="ARBA00023242"/>
    </source>
</evidence>
<dbReference type="PANTHER" id="PTHR31541">
    <property type="entry name" value="B3 DOMAIN PLANT PROTEIN-RELATED"/>
    <property type="match status" value="1"/>
</dbReference>
<comment type="subcellular location">
    <subcellularLocation>
        <location evidence="1">Nucleus</location>
    </subcellularLocation>
</comment>
<dbReference type="Pfam" id="PF03754">
    <property type="entry name" value="At2g31720-like"/>
    <property type="match status" value="1"/>
</dbReference>
<dbReference type="GO" id="GO:0003677">
    <property type="term" value="F:DNA binding"/>
    <property type="evidence" value="ECO:0007669"/>
    <property type="project" value="UniProtKB-KW"/>
</dbReference>
<dbReference type="SUPFAM" id="SSF101936">
    <property type="entry name" value="DNA-binding pseudobarrel domain"/>
    <property type="match status" value="1"/>
</dbReference>
<evidence type="ECO:0000256" key="1">
    <source>
        <dbReference type="ARBA" id="ARBA00004123"/>
    </source>
</evidence>
<evidence type="ECO:0000256" key="3">
    <source>
        <dbReference type="ARBA" id="ARBA00023125"/>
    </source>
</evidence>
<protein>
    <recommendedName>
        <fullName evidence="8">TF-B3 domain-containing protein</fullName>
    </recommendedName>
</protein>
<keyword evidence="2" id="KW-0805">Transcription regulation</keyword>
<dbReference type="InterPro" id="IPR005508">
    <property type="entry name" value="At2g31720-like"/>
</dbReference>
<sequence length="298" mass="35127">MGNLLAQNAKGRNKRAHSACMAFEDDDNDEYYLLAGEDVVENEAEREFYRKKIMELYEEKMMKFAREDALAEQIKCEERKMLCKRPTKKIKIQQPKPTTQIVSNQVTQQLKQFITNNEMNAIEERKRSKSTPTVEKNKKVEIVKNQITQELEEFITNKLKGKEAKVVIEKTLYKSDLEKNQNRLNMPMKQVIKPDEFLRKNEKDDLENGKEFEVKLWGPRLEMHEEPMMLKMWHMNSTSNYVLKTNWNHFVMANKKDLEINKKIQVWSFRIDEKLCFAIACLDRNVDGQNDAAAAPII</sequence>
<proteinExistence type="predicted"/>
<name>A0AA35YRB9_LACSI</name>
<reference evidence="6" key="1">
    <citation type="submission" date="2023-04" db="EMBL/GenBank/DDBJ databases">
        <authorList>
            <person name="Vijverberg K."/>
            <person name="Xiong W."/>
            <person name="Schranz E."/>
        </authorList>
    </citation>
    <scope>NUCLEOTIDE SEQUENCE</scope>
</reference>
<dbReference type="GO" id="GO:0005634">
    <property type="term" value="C:nucleus"/>
    <property type="evidence" value="ECO:0007669"/>
    <property type="project" value="UniProtKB-SubCell"/>
</dbReference>
<dbReference type="InterPro" id="IPR015300">
    <property type="entry name" value="DNA-bd_pseudobarrel_sf"/>
</dbReference>
<dbReference type="EMBL" id="OX465080">
    <property type="protein sequence ID" value="CAI9278699.1"/>
    <property type="molecule type" value="Genomic_DNA"/>
</dbReference>
<keyword evidence="4" id="KW-0804">Transcription</keyword>
<keyword evidence="5" id="KW-0539">Nucleus</keyword>
<dbReference type="Gene3D" id="2.40.330.10">
    <property type="entry name" value="DNA-binding pseudobarrel domain"/>
    <property type="match status" value="1"/>
</dbReference>
<evidence type="ECO:0000256" key="4">
    <source>
        <dbReference type="ARBA" id="ARBA00023163"/>
    </source>
</evidence>